<evidence type="ECO:0000313" key="7">
    <source>
        <dbReference type="Proteomes" id="UP000823561"/>
    </source>
</evidence>
<evidence type="ECO:0000313" key="6">
    <source>
        <dbReference type="EMBL" id="KAG5282684.1"/>
    </source>
</evidence>
<dbReference type="GO" id="GO:0002768">
    <property type="term" value="P:immune response-regulating cell surface receptor signaling pathway"/>
    <property type="evidence" value="ECO:0007669"/>
    <property type="project" value="TreeGrafter"/>
</dbReference>
<reference evidence="6" key="1">
    <citation type="submission" date="2020-10" db="EMBL/GenBank/DDBJ databases">
        <title>Chromosome-scale genome assembly of the Allis shad, Alosa alosa.</title>
        <authorList>
            <person name="Margot Z."/>
            <person name="Christophe K."/>
            <person name="Cabau C."/>
            <person name="Louis A."/>
            <person name="Berthelot C."/>
            <person name="Parey E."/>
            <person name="Roest Crollius H."/>
            <person name="Montfort J."/>
            <person name="Robinson-Rechavi M."/>
            <person name="Bucao C."/>
            <person name="Bouchez O."/>
            <person name="Gislard M."/>
            <person name="Lluch J."/>
            <person name="Milhes M."/>
            <person name="Lampietro C."/>
            <person name="Lopez Roques C."/>
            <person name="Donnadieu C."/>
            <person name="Braasch I."/>
            <person name="Desvignes T."/>
            <person name="Postlethwait J."/>
            <person name="Bobe J."/>
            <person name="Guiguen Y."/>
        </authorList>
    </citation>
    <scope>NUCLEOTIDE SEQUENCE</scope>
    <source>
        <strain evidence="6">M-15738</strain>
        <tissue evidence="6">Blood</tissue>
    </source>
</reference>
<evidence type="ECO:0000256" key="2">
    <source>
        <dbReference type="SAM" id="MobiDB-lite"/>
    </source>
</evidence>
<feature type="compositionally biased region" description="Basic and acidic residues" evidence="2">
    <location>
        <begin position="250"/>
        <end position="261"/>
    </location>
</feature>
<dbReference type="SUPFAM" id="SSF57586">
    <property type="entry name" value="TNF receptor-like"/>
    <property type="match status" value="2"/>
</dbReference>
<keyword evidence="3" id="KW-0472">Membrane</keyword>
<evidence type="ECO:0000256" key="4">
    <source>
        <dbReference type="SAM" id="SignalP"/>
    </source>
</evidence>
<feature type="transmembrane region" description="Helical" evidence="3">
    <location>
        <begin position="201"/>
        <end position="223"/>
    </location>
</feature>
<feature type="signal peptide" evidence="4">
    <location>
        <begin position="1"/>
        <end position="32"/>
    </location>
</feature>
<sequence length="362" mass="40335">MHLNSKPNAPKLVEMQCWIVIMIVLHVLQVQACDLEKHYLNDNKECCDMCGPGTRMPNRVDCKEPACVNCQKNEYQEGYTTNTKCSLQPYCDPNLHMEPTPPITMEHISPCRCMEGFHCVNELCATCVLNSQCPPGFKVSENATQKTDTKCDECPPGTFSAAFSLESSCQPWTECNNDKPRQQGTTMTDNICKDGEKTAHIGVAVFATIFVLVVIVGIIIFCLKGKCEEPCPKNVLNVWTKTWEKEKRQDQFEPLKNKEDIEAGMNEQTLRQAEENEVKEDETDRTPVQVEECSFDNHIDTETGPLTTLIKAHPSHIGSEPYKQAPAVARLAGAPAPHAGDPGSIPAPWSFPDPTPTLHYPI</sequence>
<dbReference type="AlphaFoldDB" id="A0AAV6H7V9"/>
<dbReference type="Gene3D" id="2.10.50.10">
    <property type="entry name" value="Tumor Necrosis Factor Receptor, subunit A, domain 2"/>
    <property type="match status" value="2"/>
</dbReference>
<evidence type="ECO:0000256" key="3">
    <source>
        <dbReference type="SAM" id="Phobius"/>
    </source>
</evidence>
<dbReference type="GO" id="GO:0009897">
    <property type="term" value="C:external side of plasma membrane"/>
    <property type="evidence" value="ECO:0007669"/>
    <property type="project" value="TreeGrafter"/>
</dbReference>
<comment type="caution">
    <text evidence="1">Lacks conserved residue(s) required for the propagation of feature annotation.</text>
</comment>
<dbReference type="PANTHER" id="PTHR46875:SF1">
    <property type="entry name" value="TUMOR NECROSIS FACTOR RECEPTOR SUPERFAMILY MEMBER 5"/>
    <property type="match status" value="1"/>
</dbReference>
<feature type="repeat" description="TNFR-Cys" evidence="1">
    <location>
        <begin position="112"/>
        <end position="151"/>
    </location>
</feature>
<name>A0AAV6H7V9_9TELE</name>
<feature type="disulfide bond" evidence="1">
    <location>
        <begin position="133"/>
        <end position="151"/>
    </location>
</feature>
<feature type="region of interest" description="Disordered" evidence="2">
    <location>
        <begin position="333"/>
        <end position="362"/>
    </location>
</feature>
<organism evidence="6 7">
    <name type="scientific">Alosa alosa</name>
    <name type="common">allis shad</name>
    <dbReference type="NCBI Taxonomy" id="278164"/>
    <lineage>
        <taxon>Eukaryota</taxon>
        <taxon>Metazoa</taxon>
        <taxon>Chordata</taxon>
        <taxon>Craniata</taxon>
        <taxon>Vertebrata</taxon>
        <taxon>Euteleostomi</taxon>
        <taxon>Actinopterygii</taxon>
        <taxon>Neopterygii</taxon>
        <taxon>Teleostei</taxon>
        <taxon>Clupei</taxon>
        <taxon>Clupeiformes</taxon>
        <taxon>Clupeoidei</taxon>
        <taxon>Clupeidae</taxon>
        <taxon>Alosa</taxon>
    </lineage>
</organism>
<feature type="chain" id="PRO_5043630344" description="TNFR-Cys domain-containing protein" evidence="4">
    <location>
        <begin position="33"/>
        <end position="362"/>
    </location>
</feature>
<evidence type="ECO:0000256" key="1">
    <source>
        <dbReference type="PROSITE-ProRule" id="PRU00206"/>
    </source>
</evidence>
<dbReference type="EMBL" id="JADWDJ010000004">
    <property type="protein sequence ID" value="KAG5282684.1"/>
    <property type="molecule type" value="Genomic_DNA"/>
</dbReference>
<proteinExistence type="predicted"/>
<comment type="caution">
    <text evidence="6">The sequence shown here is derived from an EMBL/GenBank/DDBJ whole genome shotgun (WGS) entry which is preliminary data.</text>
</comment>
<dbReference type="PROSITE" id="PS50050">
    <property type="entry name" value="TNFR_NGFR_2"/>
    <property type="match status" value="1"/>
</dbReference>
<keyword evidence="7" id="KW-1185">Reference proteome</keyword>
<dbReference type="Proteomes" id="UP000823561">
    <property type="component" value="Chromosome 4"/>
</dbReference>
<evidence type="ECO:0000259" key="5">
    <source>
        <dbReference type="PROSITE" id="PS50050"/>
    </source>
</evidence>
<feature type="region of interest" description="Disordered" evidence="2">
    <location>
        <begin position="250"/>
        <end position="286"/>
    </location>
</feature>
<keyword evidence="1" id="KW-1015">Disulfide bond</keyword>
<dbReference type="GO" id="GO:0035631">
    <property type="term" value="C:CD40 receptor complex"/>
    <property type="evidence" value="ECO:0007669"/>
    <property type="project" value="TreeGrafter"/>
</dbReference>
<accession>A0AAV6H7V9</accession>
<gene>
    <name evidence="6" type="ORF">AALO_G00058730</name>
</gene>
<dbReference type="SMART" id="SM00208">
    <property type="entry name" value="TNFR"/>
    <property type="match status" value="3"/>
</dbReference>
<keyword evidence="3" id="KW-1133">Transmembrane helix</keyword>
<keyword evidence="3" id="KW-0812">Transmembrane</keyword>
<dbReference type="InterPro" id="IPR052135">
    <property type="entry name" value="TNFRSF5"/>
</dbReference>
<dbReference type="InterPro" id="IPR001368">
    <property type="entry name" value="TNFR/NGFR_Cys_rich_reg"/>
</dbReference>
<protein>
    <recommendedName>
        <fullName evidence="5">TNFR-Cys domain-containing protein</fullName>
    </recommendedName>
</protein>
<keyword evidence="4" id="KW-0732">Signal</keyword>
<feature type="compositionally biased region" description="Low complexity" evidence="2">
    <location>
        <begin position="333"/>
        <end position="343"/>
    </location>
</feature>
<feature type="domain" description="TNFR-Cys" evidence="5">
    <location>
        <begin position="112"/>
        <end position="151"/>
    </location>
</feature>
<dbReference type="PANTHER" id="PTHR46875">
    <property type="entry name" value="TUMOR NECROSIS FACTOR RECEPTOR SUPERFAMILY MEMBER 5"/>
    <property type="match status" value="1"/>
</dbReference>